<evidence type="ECO:0000313" key="2">
    <source>
        <dbReference type="EMBL" id="MEY8770394.1"/>
    </source>
</evidence>
<dbReference type="Pfam" id="PF05488">
    <property type="entry name" value="PAAR_motif"/>
    <property type="match status" value="1"/>
</dbReference>
<dbReference type="EMBL" id="JBGFFX010000003">
    <property type="protein sequence ID" value="MEY8770394.1"/>
    <property type="molecule type" value="Genomic_DNA"/>
</dbReference>
<name>A0ABV4E671_9GAMM</name>
<comment type="caution">
    <text evidence="2">The sequence shown here is derived from an EMBL/GenBank/DDBJ whole genome shotgun (WGS) entry which is preliminary data.</text>
</comment>
<proteinExistence type="predicted"/>
<protein>
    <submittedName>
        <fullName evidence="2">PAAR domain-containing protein</fullName>
    </submittedName>
</protein>
<dbReference type="Gene3D" id="2.60.200.60">
    <property type="match status" value="1"/>
</dbReference>
<gene>
    <name evidence="2" type="ORF">AB6T85_08155</name>
</gene>
<reference evidence="2 3" key="1">
    <citation type="submission" date="2024-07" db="EMBL/GenBank/DDBJ databases">
        <authorList>
            <person name="Hebao G."/>
        </authorList>
    </citation>
    <scope>NUCLEOTIDE SEQUENCE [LARGE SCALE GENOMIC DNA]</scope>
    <source>
        <strain evidence="2 3">ACCC 02193</strain>
    </source>
</reference>
<dbReference type="InterPro" id="IPR008727">
    <property type="entry name" value="PAAR_motif"/>
</dbReference>
<keyword evidence="3" id="KW-1185">Reference proteome</keyword>
<dbReference type="Proteomes" id="UP001565243">
    <property type="component" value="Unassembled WGS sequence"/>
</dbReference>
<sequence>MGMPAARASIDKAAHDGPIQCGSPDVIIGGFPAARKGDSFSCTQHGSGIIVGGSGSVLVNGVSLARQGDKTQCNAGGASAPAKPKPAAPQYWGGSLAKKAGEDGKIHGDHYDGRILSIWNNEEDKTEDGHYDTASMGVALEDLTLGNMQSTDVLKGELRNKIGVVNVNSTDYGYSTDLSGFNTVATATGAQYGATGALGNQGTLYLGATGDVTLGTAEAKAISEFYTGDKGRYGFSGEVGAEAAAVKGELTGNVDLYGILVTGGKVGGSAGAVGASAGVTGYWDETDYSVNVKASGELALTVGVKVDVDFKLSFKKIISWGFKEGDEKNISEKNGDGVISTGCNTVLIGD</sequence>
<evidence type="ECO:0000313" key="3">
    <source>
        <dbReference type="Proteomes" id="UP001565243"/>
    </source>
</evidence>
<organism evidence="2 3">
    <name type="scientific">Erwinia aeris</name>
    <dbReference type="NCBI Taxonomy" id="3239803"/>
    <lineage>
        <taxon>Bacteria</taxon>
        <taxon>Pseudomonadati</taxon>
        <taxon>Pseudomonadota</taxon>
        <taxon>Gammaproteobacteria</taxon>
        <taxon>Enterobacterales</taxon>
        <taxon>Erwiniaceae</taxon>
        <taxon>Erwinia</taxon>
    </lineage>
</organism>
<accession>A0ABV4E671</accession>
<dbReference type="RefSeq" id="WP_301253563.1">
    <property type="nucleotide sequence ID" value="NZ_JBGFFX010000003.1"/>
</dbReference>
<feature type="region of interest" description="Disordered" evidence="1">
    <location>
        <begin position="72"/>
        <end position="94"/>
    </location>
</feature>
<evidence type="ECO:0000256" key="1">
    <source>
        <dbReference type="SAM" id="MobiDB-lite"/>
    </source>
</evidence>